<feature type="domain" description="C-type lectin" evidence="2">
    <location>
        <begin position="8"/>
        <end position="121"/>
    </location>
</feature>
<gene>
    <name evidence="3" type="ORF">NEMVEDRAFT_v1g118814</name>
</gene>
<dbReference type="CDD" id="cd00037">
    <property type="entry name" value="CLECT"/>
    <property type="match status" value="1"/>
</dbReference>
<name>A7SHP8_NEMVE</name>
<dbReference type="PANTHER" id="PTHR22803">
    <property type="entry name" value="MANNOSE, PHOSPHOLIPASE, LECTIN RECEPTOR RELATED"/>
    <property type="match status" value="1"/>
</dbReference>
<proteinExistence type="predicted"/>
<dbReference type="AlphaFoldDB" id="A7SHP8"/>
<organism evidence="3 4">
    <name type="scientific">Nematostella vectensis</name>
    <name type="common">Starlet sea anemone</name>
    <dbReference type="NCBI Taxonomy" id="45351"/>
    <lineage>
        <taxon>Eukaryota</taxon>
        <taxon>Metazoa</taxon>
        <taxon>Cnidaria</taxon>
        <taxon>Anthozoa</taxon>
        <taxon>Hexacorallia</taxon>
        <taxon>Actiniaria</taxon>
        <taxon>Edwardsiidae</taxon>
        <taxon>Nematostella</taxon>
    </lineage>
</organism>
<feature type="non-terminal residue" evidence="3">
    <location>
        <position position="1"/>
    </location>
</feature>
<sequence length="127" mass="15049">CLPKWSLFKGHCYKFVKEKQPWKDAERKCRETPGSHLTSVHSAEENHFITSLVPPSFLYFWVGVQNIKTADVYVWADFTRPDYNNWETSEPDGTGYCGNVKQFDGSWHDFWCYQQHAYICKYKLQPK</sequence>
<dbReference type="InterPro" id="IPR016187">
    <property type="entry name" value="CTDL_fold"/>
</dbReference>
<dbReference type="InterPro" id="IPR016186">
    <property type="entry name" value="C-type_lectin-like/link_sf"/>
</dbReference>
<dbReference type="Pfam" id="PF00059">
    <property type="entry name" value="Lectin_C"/>
    <property type="match status" value="1"/>
</dbReference>
<dbReference type="PROSITE" id="PS00615">
    <property type="entry name" value="C_TYPE_LECTIN_1"/>
    <property type="match status" value="1"/>
</dbReference>
<dbReference type="Gene3D" id="3.10.100.10">
    <property type="entry name" value="Mannose-Binding Protein A, subunit A"/>
    <property type="match status" value="1"/>
</dbReference>
<reference evidence="3 4" key="1">
    <citation type="journal article" date="2007" name="Science">
        <title>Sea anemone genome reveals ancestral eumetazoan gene repertoire and genomic organization.</title>
        <authorList>
            <person name="Putnam N.H."/>
            <person name="Srivastava M."/>
            <person name="Hellsten U."/>
            <person name="Dirks B."/>
            <person name="Chapman J."/>
            <person name="Salamov A."/>
            <person name="Terry A."/>
            <person name="Shapiro H."/>
            <person name="Lindquist E."/>
            <person name="Kapitonov V.V."/>
            <person name="Jurka J."/>
            <person name="Genikhovich G."/>
            <person name="Grigoriev I.V."/>
            <person name="Lucas S.M."/>
            <person name="Steele R.E."/>
            <person name="Finnerty J.R."/>
            <person name="Technau U."/>
            <person name="Martindale M.Q."/>
            <person name="Rokhsar D.S."/>
        </authorList>
    </citation>
    <scope>NUCLEOTIDE SEQUENCE [LARGE SCALE GENOMIC DNA]</scope>
    <source>
        <strain evidence="4">CH2 X CH6</strain>
    </source>
</reference>
<protein>
    <recommendedName>
        <fullName evidence="2">C-type lectin domain-containing protein</fullName>
    </recommendedName>
</protein>
<dbReference type="InterPro" id="IPR018378">
    <property type="entry name" value="C-type_lectin_CS"/>
</dbReference>
<evidence type="ECO:0000259" key="2">
    <source>
        <dbReference type="PROSITE" id="PS50041"/>
    </source>
</evidence>
<keyword evidence="4" id="KW-1185">Reference proteome</keyword>
<dbReference type="eggNOG" id="ENOG502QQ78">
    <property type="taxonomic scope" value="Eukaryota"/>
</dbReference>
<dbReference type="PhylomeDB" id="A7SHP8"/>
<accession>A7SHP8</accession>
<dbReference type="EMBL" id="DS469662">
    <property type="protein sequence ID" value="EDO36772.1"/>
    <property type="molecule type" value="Genomic_DNA"/>
</dbReference>
<evidence type="ECO:0000313" key="4">
    <source>
        <dbReference type="Proteomes" id="UP000001593"/>
    </source>
</evidence>
<dbReference type="InParanoid" id="A7SHP8"/>
<dbReference type="KEGG" id="nve:5508201"/>
<dbReference type="OMA" id="NTSHAEY"/>
<keyword evidence="1" id="KW-1015">Disulfide bond</keyword>
<dbReference type="PROSITE" id="PS50041">
    <property type="entry name" value="C_TYPE_LECTIN_2"/>
    <property type="match status" value="1"/>
</dbReference>
<dbReference type="PRINTS" id="PR01504">
    <property type="entry name" value="PNCREATITSAP"/>
</dbReference>
<dbReference type="SUPFAM" id="SSF56436">
    <property type="entry name" value="C-type lectin-like"/>
    <property type="match status" value="1"/>
</dbReference>
<dbReference type="OrthoDB" id="5988960at2759"/>
<dbReference type="HOGENOM" id="CLU_049894_10_1_1"/>
<dbReference type="InterPro" id="IPR050111">
    <property type="entry name" value="C-type_lectin/snaclec_domain"/>
</dbReference>
<dbReference type="FunFam" id="3.10.100.10:FF:000087">
    <property type="entry name" value="Snaclec rhodocetin subunit delta"/>
    <property type="match status" value="1"/>
</dbReference>
<dbReference type="InterPro" id="IPR001304">
    <property type="entry name" value="C-type_lectin-like"/>
</dbReference>
<evidence type="ECO:0000256" key="1">
    <source>
        <dbReference type="ARBA" id="ARBA00023157"/>
    </source>
</evidence>
<dbReference type="SMART" id="SM00034">
    <property type="entry name" value="CLECT"/>
    <property type="match status" value="1"/>
</dbReference>
<dbReference type="Proteomes" id="UP000001593">
    <property type="component" value="Unassembled WGS sequence"/>
</dbReference>
<evidence type="ECO:0000313" key="3">
    <source>
        <dbReference type="EMBL" id="EDO36772.1"/>
    </source>
</evidence>